<protein>
    <submittedName>
        <fullName evidence="2">Uncharacterized protein</fullName>
    </submittedName>
</protein>
<keyword evidence="1" id="KW-1133">Transmembrane helix</keyword>
<keyword evidence="1" id="KW-0472">Membrane</keyword>
<reference evidence="2 3" key="1">
    <citation type="journal article" date="2015" name="Int. J. Syst. Evol. Microbiol.">
        <title>Micromonospora costi sp. nov., isolated from a leaf of Costus speciosus.</title>
        <authorList>
            <person name="Thawai C."/>
        </authorList>
    </citation>
    <scope>NUCLEOTIDE SEQUENCE [LARGE SCALE GENOMIC DNA]</scope>
    <source>
        <strain evidence="2 3">CS1-12</strain>
    </source>
</reference>
<dbReference type="AlphaFoldDB" id="A0A3B0A6L7"/>
<feature type="transmembrane region" description="Helical" evidence="1">
    <location>
        <begin position="71"/>
        <end position="95"/>
    </location>
</feature>
<comment type="caution">
    <text evidence="2">The sequence shown here is derived from an EMBL/GenBank/DDBJ whole genome shotgun (WGS) entry which is preliminary data.</text>
</comment>
<dbReference type="EMBL" id="RBAN01000002">
    <property type="protein sequence ID" value="RKN56013.1"/>
    <property type="molecule type" value="Genomic_DNA"/>
</dbReference>
<feature type="transmembrane region" description="Helical" evidence="1">
    <location>
        <begin position="44"/>
        <end position="65"/>
    </location>
</feature>
<dbReference type="OrthoDB" id="9920214at2"/>
<dbReference type="PROSITE" id="PS51257">
    <property type="entry name" value="PROKAR_LIPOPROTEIN"/>
    <property type="match status" value="1"/>
</dbReference>
<name>A0A3B0A6L7_9ACTN</name>
<dbReference type="Proteomes" id="UP000279968">
    <property type="component" value="Unassembled WGS sequence"/>
</dbReference>
<evidence type="ECO:0000313" key="2">
    <source>
        <dbReference type="EMBL" id="RKN56013.1"/>
    </source>
</evidence>
<dbReference type="RefSeq" id="WP_120780196.1">
    <property type="nucleotide sequence ID" value="NZ_JBHLUP010000002.1"/>
</dbReference>
<gene>
    <name evidence="2" type="ORF">D7193_15625</name>
</gene>
<feature type="transmembrane region" description="Helical" evidence="1">
    <location>
        <begin position="12"/>
        <end position="32"/>
    </location>
</feature>
<evidence type="ECO:0000256" key="1">
    <source>
        <dbReference type="SAM" id="Phobius"/>
    </source>
</evidence>
<keyword evidence="1" id="KW-0812">Transmembrane</keyword>
<evidence type="ECO:0000313" key="3">
    <source>
        <dbReference type="Proteomes" id="UP000279968"/>
    </source>
</evidence>
<sequence>MLKFSWDVDRKLFIVWPALLTVGLLVGCWWWLRGYTVLRDPARGWRRWAGVAARSAVLAAAFWVLGLPGDVRWWGFAVVVLCGAWGWLAFLRLLAEARQEPRPGQAVAAAPAEQAPSELAAQMRRLVLQRRARGLRP</sequence>
<proteinExistence type="predicted"/>
<organism evidence="2 3">
    <name type="scientific">Micromonospora costi</name>
    <dbReference type="NCBI Taxonomy" id="1530042"/>
    <lineage>
        <taxon>Bacteria</taxon>
        <taxon>Bacillati</taxon>
        <taxon>Actinomycetota</taxon>
        <taxon>Actinomycetes</taxon>
        <taxon>Micromonosporales</taxon>
        <taxon>Micromonosporaceae</taxon>
        <taxon>Micromonospora</taxon>
    </lineage>
</organism>
<keyword evidence="3" id="KW-1185">Reference proteome</keyword>
<accession>A0A3B0A6L7</accession>